<protein>
    <submittedName>
        <fullName evidence="1">Uncharacterized protein</fullName>
    </submittedName>
</protein>
<gene>
    <name evidence="1" type="ORF">SVUK_LOCUS5467</name>
</gene>
<dbReference type="AlphaFoldDB" id="A0A3P7ITN3"/>
<organism evidence="1 2">
    <name type="scientific">Strongylus vulgaris</name>
    <name type="common">Blood worm</name>
    <dbReference type="NCBI Taxonomy" id="40348"/>
    <lineage>
        <taxon>Eukaryota</taxon>
        <taxon>Metazoa</taxon>
        <taxon>Ecdysozoa</taxon>
        <taxon>Nematoda</taxon>
        <taxon>Chromadorea</taxon>
        <taxon>Rhabditida</taxon>
        <taxon>Rhabditina</taxon>
        <taxon>Rhabditomorpha</taxon>
        <taxon>Strongyloidea</taxon>
        <taxon>Strongylidae</taxon>
        <taxon>Strongylus</taxon>
    </lineage>
</organism>
<accession>A0A3P7ITN3</accession>
<evidence type="ECO:0000313" key="1">
    <source>
        <dbReference type="EMBL" id="VDM70469.1"/>
    </source>
</evidence>
<reference evidence="1 2" key="1">
    <citation type="submission" date="2018-11" db="EMBL/GenBank/DDBJ databases">
        <authorList>
            <consortium name="Pathogen Informatics"/>
        </authorList>
    </citation>
    <scope>NUCLEOTIDE SEQUENCE [LARGE SCALE GENOMIC DNA]</scope>
</reference>
<proteinExistence type="predicted"/>
<dbReference type="EMBL" id="UYYB01016221">
    <property type="protein sequence ID" value="VDM70469.1"/>
    <property type="molecule type" value="Genomic_DNA"/>
</dbReference>
<dbReference type="Proteomes" id="UP000270094">
    <property type="component" value="Unassembled WGS sequence"/>
</dbReference>
<name>A0A3P7ITN3_STRVU</name>
<sequence>MSCGKKYIRFLARFFIFKMYKTFFHSCTLYKKEVKYQEKVLGHHNEVTFDLMPFALAGYMALESLSISAIESCEETERTQKAKRAIFNIKIVDSSKYYRIYAG</sequence>
<keyword evidence="2" id="KW-1185">Reference proteome</keyword>
<evidence type="ECO:0000313" key="2">
    <source>
        <dbReference type="Proteomes" id="UP000270094"/>
    </source>
</evidence>